<evidence type="ECO:0000256" key="4">
    <source>
        <dbReference type="ARBA" id="ARBA00023163"/>
    </source>
</evidence>
<organism evidence="6 7">
    <name type="scientific">Marinobacterium aestuarii</name>
    <dbReference type="NCBI Taxonomy" id="1821621"/>
    <lineage>
        <taxon>Bacteria</taxon>
        <taxon>Pseudomonadati</taxon>
        <taxon>Pseudomonadota</taxon>
        <taxon>Gammaproteobacteria</taxon>
        <taxon>Oceanospirillales</taxon>
        <taxon>Oceanospirillaceae</taxon>
        <taxon>Marinobacterium</taxon>
    </lineage>
</organism>
<dbReference type="FunFam" id="1.10.10.10:FF:000001">
    <property type="entry name" value="LysR family transcriptional regulator"/>
    <property type="match status" value="1"/>
</dbReference>
<dbReference type="Gene3D" id="3.40.190.10">
    <property type="entry name" value="Periplasmic binding protein-like II"/>
    <property type="match status" value="2"/>
</dbReference>
<keyword evidence="3" id="KW-0238">DNA-binding</keyword>
<dbReference type="PANTHER" id="PTHR30126:SF2">
    <property type="entry name" value="HTH-TYPE TRANSCRIPTIONAL REGULATOR YJIE"/>
    <property type="match status" value="1"/>
</dbReference>
<dbReference type="SUPFAM" id="SSF53850">
    <property type="entry name" value="Periplasmic binding protein-like II"/>
    <property type="match status" value="1"/>
</dbReference>
<protein>
    <submittedName>
        <fullName evidence="6">Transcriptional regulator</fullName>
    </submittedName>
</protein>
<dbReference type="GO" id="GO:0000976">
    <property type="term" value="F:transcription cis-regulatory region binding"/>
    <property type="evidence" value="ECO:0007669"/>
    <property type="project" value="TreeGrafter"/>
</dbReference>
<dbReference type="InterPro" id="IPR005119">
    <property type="entry name" value="LysR_subst-bd"/>
</dbReference>
<name>A0A1A9F3B2_9GAMM</name>
<dbReference type="SUPFAM" id="SSF46785">
    <property type="entry name" value="Winged helix' DNA-binding domain"/>
    <property type="match status" value="1"/>
</dbReference>
<dbReference type="OrthoDB" id="6971749at2"/>
<reference evidence="7" key="1">
    <citation type="submission" date="2016-05" db="EMBL/GenBank/DDBJ databases">
        <authorList>
            <person name="Baek K."/>
            <person name="Yang S.-J."/>
        </authorList>
    </citation>
    <scope>NUCLEOTIDE SEQUENCE [LARGE SCALE GENOMIC DNA]</scope>
    <source>
        <strain evidence="7">ST58-10</strain>
    </source>
</reference>
<dbReference type="PRINTS" id="PR00039">
    <property type="entry name" value="HTHLYSR"/>
</dbReference>
<evidence type="ECO:0000313" key="6">
    <source>
        <dbReference type="EMBL" id="ANG64665.1"/>
    </source>
</evidence>
<dbReference type="PROSITE" id="PS50931">
    <property type="entry name" value="HTH_LYSR"/>
    <property type="match status" value="1"/>
</dbReference>
<gene>
    <name evidence="6" type="ORF">A8C75_20745</name>
</gene>
<feature type="domain" description="HTH lysR-type" evidence="5">
    <location>
        <begin position="1"/>
        <end position="58"/>
    </location>
</feature>
<dbReference type="Proteomes" id="UP000078070">
    <property type="component" value="Chromosome"/>
</dbReference>
<dbReference type="Pfam" id="PF00126">
    <property type="entry name" value="HTH_1"/>
    <property type="match status" value="1"/>
</dbReference>
<dbReference type="RefSeq" id="WP_067386263.1">
    <property type="nucleotide sequence ID" value="NZ_CP015839.1"/>
</dbReference>
<dbReference type="KEGG" id="mars:A8C75_20745"/>
<reference evidence="6 7" key="2">
    <citation type="journal article" date="2018" name="Int. J. Syst. Evol. Microbiol.">
        <title>Marinobacterium aestuarii sp. nov., a benzene-degrading marine bacterium isolated from estuary sediment.</title>
        <authorList>
            <person name="Bae S.S."/>
            <person name="Jung J."/>
            <person name="Chung D."/>
            <person name="Baek K."/>
        </authorList>
    </citation>
    <scope>NUCLEOTIDE SEQUENCE [LARGE SCALE GENOMIC DNA]</scope>
    <source>
        <strain evidence="6 7">ST58-10</strain>
    </source>
</reference>
<dbReference type="Gene3D" id="1.10.10.10">
    <property type="entry name" value="Winged helix-like DNA-binding domain superfamily/Winged helix DNA-binding domain"/>
    <property type="match status" value="1"/>
</dbReference>
<evidence type="ECO:0000256" key="3">
    <source>
        <dbReference type="ARBA" id="ARBA00023125"/>
    </source>
</evidence>
<dbReference type="PANTHER" id="PTHR30126">
    <property type="entry name" value="HTH-TYPE TRANSCRIPTIONAL REGULATOR"/>
    <property type="match status" value="1"/>
</dbReference>
<proteinExistence type="inferred from homology"/>
<keyword evidence="7" id="KW-1185">Reference proteome</keyword>
<dbReference type="InterPro" id="IPR036390">
    <property type="entry name" value="WH_DNA-bd_sf"/>
</dbReference>
<dbReference type="Pfam" id="PF03466">
    <property type="entry name" value="LysR_substrate"/>
    <property type="match status" value="1"/>
</dbReference>
<evidence type="ECO:0000256" key="2">
    <source>
        <dbReference type="ARBA" id="ARBA00023015"/>
    </source>
</evidence>
<dbReference type="GO" id="GO:0003700">
    <property type="term" value="F:DNA-binding transcription factor activity"/>
    <property type="evidence" value="ECO:0007669"/>
    <property type="project" value="InterPro"/>
</dbReference>
<evidence type="ECO:0000313" key="7">
    <source>
        <dbReference type="Proteomes" id="UP000078070"/>
    </source>
</evidence>
<comment type="similarity">
    <text evidence="1">Belongs to the LysR transcriptional regulatory family.</text>
</comment>
<dbReference type="AlphaFoldDB" id="A0A1A9F3B2"/>
<dbReference type="STRING" id="1821621.A8C75_20745"/>
<evidence type="ECO:0000256" key="1">
    <source>
        <dbReference type="ARBA" id="ARBA00009437"/>
    </source>
</evidence>
<sequence length="304" mass="35200">MDLKLLEDFVCLAQLQNFTAAARERLVTQSAFSRRIKALEEWVGTDLVNRDCTPLALTPQGKLFYREAEVILRKLYNCREEVRALGKTSEREIAVAAQNSIAQTLFLDWVKRVERNFGSIYVRLVSEKLIDCVELFTQGHVDYLFCYAHKNIGLPLDDSRFEYTLVGREKLIPVSVPNGQTQEPLFALPGNPAEPVPFVAYTHEALFGKSIDQLLQDKDHRCYVQRRYENPFSHTLKSMVLEKLGFAWLPYSSILTDLRDGRLCRAGDEHWDLDFDIRLYHHSRDSELNRIVLQTSREMDQRNA</sequence>
<accession>A0A1A9F3B2</accession>
<dbReference type="InterPro" id="IPR000847">
    <property type="entry name" value="LysR_HTH_N"/>
</dbReference>
<keyword evidence="4" id="KW-0804">Transcription</keyword>
<dbReference type="EMBL" id="CP015839">
    <property type="protein sequence ID" value="ANG64665.1"/>
    <property type="molecule type" value="Genomic_DNA"/>
</dbReference>
<keyword evidence="2" id="KW-0805">Transcription regulation</keyword>
<evidence type="ECO:0000259" key="5">
    <source>
        <dbReference type="PROSITE" id="PS50931"/>
    </source>
</evidence>
<dbReference type="InterPro" id="IPR036388">
    <property type="entry name" value="WH-like_DNA-bd_sf"/>
</dbReference>